<keyword evidence="13" id="KW-1185">Reference proteome</keyword>
<sequence>MSKNDMCPVCKTDRYLSPSLKFLINPECYHKICDSCVDRIFSLGPTKCPYANCNKVLRKNKFKTQTFEDLGIERETDLRRKVLSVYNKKEEDFRGDLEGYNKYLEEIEQMVDNLINGVDVEETENKLKQYEVLNKQQISANNTRKDQEYENFIRLQNMEKQFKLEKLRLDKQMKQEEDKMVQLSRMEMIDELQNSSVEANTAIDNMRQSILKKSSARRKQRDDLEKKFLLEKQAMMNDLAAKEANDETTTIPFTPFNGDRELEPRFNLLPTYYDPIYNKLVQEDSIFNASGYKIEKFFARSINEAFTGLDCIIEEEKAF</sequence>
<dbReference type="PROSITE" id="PS50089">
    <property type="entry name" value="ZF_RING_2"/>
    <property type="match status" value="1"/>
</dbReference>
<keyword evidence="3" id="KW-0479">Metal-binding</keyword>
<accession>W6MJC9</accession>
<dbReference type="InterPro" id="IPR004575">
    <property type="entry name" value="MAT1/Tfb3"/>
</dbReference>
<dbReference type="RefSeq" id="XP_022456539.1">
    <property type="nucleotide sequence ID" value="XM_022605031.1"/>
</dbReference>
<organism evidence="12 13">
    <name type="scientific">Kuraishia capsulata CBS 1993</name>
    <dbReference type="NCBI Taxonomy" id="1382522"/>
    <lineage>
        <taxon>Eukaryota</taxon>
        <taxon>Fungi</taxon>
        <taxon>Dikarya</taxon>
        <taxon>Ascomycota</taxon>
        <taxon>Saccharomycotina</taxon>
        <taxon>Pichiomycetes</taxon>
        <taxon>Pichiales</taxon>
        <taxon>Pichiaceae</taxon>
        <taxon>Kuraishia</taxon>
    </lineage>
</organism>
<dbReference type="GO" id="GO:0008270">
    <property type="term" value="F:zinc ion binding"/>
    <property type="evidence" value="ECO:0007669"/>
    <property type="project" value="UniProtKB-KW"/>
</dbReference>
<evidence type="ECO:0000256" key="5">
    <source>
        <dbReference type="ARBA" id="ARBA00022833"/>
    </source>
</evidence>
<evidence type="ECO:0000313" key="13">
    <source>
        <dbReference type="Proteomes" id="UP000019384"/>
    </source>
</evidence>
<evidence type="ECO:0000256" key="2">
    <source>
        <dbReference type="ARBA" id="ARBA00022257"/>
    </source>
</evidence>
<dbReference type="GO" id="GO:0006289">
    <property type="term" value="P:nucleotide-excision repair"/>
    <property type="evidence" value="ECO:0007669"/>
    <property type="project" value="EnsemblFungi"/>
</dbReference>
<dbReference type="GO" id="GO:0006357">
    <property type="term" value="P:regulation of transcription by RNA polymerase II"/>
    <property type="evidence" value="ECO:0007669"/>
    <property type="project" value="TreeGrafter"/>
</dbReference>
<dbReference type="Gene3D" id="3.30.40.10">
    <property type="entry name" value="Zinc/RING finger domain, C3HC4 (zinc finger)"/>
    <property type="match status" value="1"/>
</dbReference>
<evidence type="ECO:0000256" key="6">
    <source>
        <dbReference type="ARBA" id="ARBA00023242"/>
    </source>
</evidence>
<feature type="coiled-coil region" evidence="10">
    <location>
        <begin position="104"/>
        <end position="209"/>
    </location>
</feature>
<proteinExistence type="predicted"/>
<dbReference type="STRING" id="1382522.W6MJC9"/>
<evidence type="ECO:0000256" key="9">
    <source>
        <dbReference type="PROSITE-ProRule" id="PRU00175"/>
    </source>
</evidence>
<evidence type="ECO:0000256" key="1">
    <source>
        <dbReference type="ARBA" id="ARBA00004123"/>
    </source>
</evidence>
<dbReference type="GO" id="GO:0001174">
    <property type="term" value="P:transcriptional start site selection at RNA polymerase II promoter"/>
    <property type="evidence" value="ECO:0007669"/>
    <property type="project" value="EnsemblFungi"/>
</dbReference>
<keyword evidence="10" id="KW-0175">Coiled coil</keyword>
<dbReference type="InterPro" id="IPR001841">
    <property type="entry name" value="Znf_RING"/>
</dbReference>
<dbReference type="InterPro" id="IPR015877">
    <property type="entry name" value="MAT1_centre"/>
</dbReference>
<evidence type="ECO:0000256" key="4">
    <source>
        <dbReference type="ARBA" id="ARBA00022771"/>
    </source>
</evidence>
<dbReference type="PROSITE" id="PS00518">
    <property type="entry name" value="ZF_RING_1"/>
    <property type="match status" value="1"/>
</dbReference>
<gene>
    <name evidence="12" type="ORF">KUCA_T00000487001</name>
</gene>
<evidence type="ECO:0000313" key="12">
    <source>
        <dbReference type="EMBL" id="CDK24522.1"/>
    </source>
</evidence>
<name>W6MJC9_9ASCO</name>
<dbReference type="NCBIfam" id="TIGR00570">
    <property type="entry name" value="cdk7"/>
    <property type="match status" value="1"/>
</dbReference>
<keyword evidence="5" id="KW-0862">Zinc</keyword>
<protein>
    <recommendedName>
        <fullName evidence="2">RNA polymerase II transcription factor B subunit 3</fullName>
    </recommendedName>
    <alternativeName>
        <fullName evidence="8">RNA polymerase II transcription factor B 38 kDa subunit</fullName>
    </alternativeName>
    <alternativeName>
        <fullName evidence="7">RNA polymerase II transcription factor B p38 subunit</fullName>
    </alternativeName>
</protein>
<reference evidence="12" key="1">
    <citation type="submission" date="2013-12" db="EMBL/GenBank/DDBJ databases">
        <authorList>
            <person name="Genoscope - CEA"/>
        </authorList>
    </citation>
    <scope>NUCLEOTIDE SEQUENCE</scope>
    <source>
        <strain evidence="12">CBS 1993</strain>
    </source>
</reference>
<feature type="domain" description="RING-type" evidence="11">
    <location>
        <begin position="7"/>
        <end position="52"/>
    </location>
</feature>
<dbReference type="OrthoDB" id="5963at2759"/>
<keyword evidence="6" id="KW-0539">Nucleus</keyword>
<dbReference type="SUPFAM" id="SSF57850">
    <property type="entry name" value="RING/U-box"/>
    <property type="match status" value="1"/>
</dbReference>
<dbReference type="Proteomes" id="UP000019384">
    <property type="component" value="Unassembled WGS sequence"/>
</dbReference>
<dbReference type="InterPro" id="IPR013083">
    <property type="entry name" value="Znf_RING/FYVE/PHD"/>
</dbReference>
<dbReference type="EMBL" id="HG793125">
    <property type="protein sequence ID" value="CDK24522.1"/>
    <property type="molecule type" value="Genomic_DNA"/>
</dbReference>
<dbReference type="HOGENOM" id="CLU_048466_1_1_1"/>
<keyword evidence="4 9" id="KW-0863">Zinc-finger</keyword>
<dbReference type="FunFam" id="3.30.40.10:FF:000037">
    <property type="entry name" value="Cdk-activating kinase assembly factor MAT1, centre"/>
    <property type="match status" value="1"/>
</dbReference>
<evidence type="ECO:0000259" key="11">
    <source>
        <dbReference type="PROSITE" id="PS50089"/>
    </source>
</evidence>
<reference evidence="12" key="2">
    <citation type="submission" date="2014-02" db="EMBL/GenBank/DDBJ databases">
        <title>Complete DNA sequence of /Kuraishia capsulata/ illustrates novel genomic features among budding yeasts (/Saccharomycotina/).</title>
        <authorList>
            <person name="Morales L."/>
            <person name="Noel B."/>
            <person name="Porcel B."/>
            <person name="Marcet-Houben M."/>
            <person name="Hullo M-F."/>
            <person name="Sacerdot C."/>
            <person name="Tekaia F."/>
            <person name="Leh-Louis V."/>
            <person name="Despons L."/>
            <person name="Khanna V."/>
            <person name="Aury J-M."/>
            <person name="Barbe V."/>
            <person name="Couloux A."/>
            <person name="Labadie K."/>
            <person name="Pelletier E."/>
            <person name="Souciet J-L."/>
            <person name="Boekhout T."/>
            <person name="Gabaldon T."/>
            <person name="Wincker P."/>
            <person name="Dujon B."/>
        </authorList>
    </citation>
    <scope>NUCLEOTIDE SEQUENCE</scope>
    <source>
        <strain evidence="12">CBS 1993</strain>
    </source>
</reference>
<dbReference type="GeneID" id="34517927"/>
<dbReference type="Pfam" id="PF06391">
    <property type="entry name" value="MAT1"/>
    <property type="match status" value="1"/>
</dbReference>
<dbReference type="GO" id="GO:0070985">
    <property type="term" value="C:transcription factor TFIIK complex"/>
    <property type="evidence" value="ECO:0007669"/>
    <property type="project" value="EnsemblFungi"/>
</dbReference>
<dbReference type="Pfam" id="PF17121">
    <property type="entry name" value="zf-C3HC4_5"/>
    <property type="match status" value="1"/>
</dbReference>
<comment type="subcellular location">
    <subcellularLocation>
        <location evidence="1">Nucleus</location>
    </subcellularLocation>
</comment>
<evidence type="ECO:0000256" key="7">
    <source>
        <dbReference type="ARBA" id="ARBA00029873"/>
    </source>
</evidence>
<dbReference type="AlphaFoldDB" id="W6MJC9"/>
<evidence type="ECO:0000256" key="10">
    <source>
        <dbReference type="SAM" id="Coils"/>
    </source>
</evidence>
<dbReference type="PANTHER" id="PTHR12683">
    <property type="entry name" value="CDK-ACTIVATING KINASE ASSEMBLY FACTOR MAT1"/>
    <property type="match status" value="1"/>
</dbReference>
<evidence type="ECO:0000256" key="8">
    <source>
        <dbReference type="ARBA" id="ARBA00033277"/>
    </source>
</evidence>
<dbReference type="PANTHER" id="PTHR12683:SF13">
    <property type="entry name" value="CDK-ACTIVATING KINASE ASSEMBLY FACTOR MAT1"/>
    <property type="match status" value="1"/>
</dbReference>
<dbReference type="InterPro" id="IPR017907">
    <property type="entry name" value="Znf_RING_CS"/>
</dbReference>
<evidence type="ECO:0000256" key="3">
    <source>
        <dbReference type="ARBA" id="ARBA00022723"/>
    </source>
</evidence>
<dbReference type="CDD" id="cd16573">
    <property type="entry name" value="RING-HC_TFB3-like"/>
    <property type="match status" value="1"/>
</dbReference>
<dbReference type="GO" id="GO:0061575">
    <property type="term" value="F:cyclin-dependent protein serine/threonine kinase activator activity"/>
    <property type="evidence" value="ECO:0007669"/>
    <property type="project" value="EnsemblFungi"/>
</dbReference>